<dbReference type="VEuPathDB" id="FungiDB:AMAG_07774"/>
<dbReference type="GO" id="GO:0005769">
    <property type="term" value="C:early endosome"/>
    <property type="evidence" value="ECO:0007669"/>
    <property type="project" value="TreeGrafter"/>
</dbReference>
<dbReference type="GO" id="GO:0072546">
    <property type="term" value="C:EMC complex"/>
    <property type="evidence" value="ECO:0007669"/>
    <property type="project" value="TreeGrafter"/>
</dbReference>
<evidence type="ECO:0000256" key="5">
    <source>
        <dbReference type="ARBA" id="ARBA00022824"/>
    </source>
</evidence>
<dbReference type="InterPro" id="IPR018937">
    <property type="entry name" value="MMgT"/>
</dbReference>
<evidence type="ECO:0000256" key="8">
    <source>
        <dbReference type="SAM" id="Phobius"/>
    </source>
</evidence>
<dbReference type="PANTHER" id="PTHR21181:SF7">
    <property type="entry name" value="ER MEMBRANE PROTEIN COMPLEX SUBUNIT 5"/>
    <property type="match status" value="1"/>
</dbReference>
<keyword evidence="7 8" id="KW-0472">Membrane</keyword>
<comment type="subunit">
    <text evidence="3">Component of the ER membrane protein complex (EMC).</text>
</comment>
<evidence type="ECO:0000256" key="6">
    <source>
        <dbReference type="ARBA" id="ARBA00022989"/>
    </source>
</evidence>
<dbReference type="eggNOG" id="KOG3918">
    <property type="taxonomic scope" value="Eukaryota"/>
</dbReference>
<keyword evidence="5" id="KW-0256">Endoplasmic reticulum</keyword>
<feature type="transmembrane region" description="Helical" evidence="8">
    <location>
        <begin position="49"/>
        <end position="68"/>
    </location>
</feature>
<reference evidence="10" key="2">
    <citation type="submission" date="2009-11" db="EMBL/GenBank/DDBJ databases">
        <title>The Genome Sequence of Allomyces macrogynus strain ATCC 38327.</title>
        <authorList>
            <consortium name="The Broad Institute Genome Sequencing Platform"/>
            <person name="Russ C."/>
            <person name="Cuomo C."/>
            <person name="Shea T."/>
            <person name="Young S.K."/>
            <person name="Zeng Q."/>
            <person name="Koehrsen M."/>
            <person name="Haas B."/>
            <person name="Borodovsky M."/>
            <person name="Guigo R."/>
            <person name="Alvarado L."/>
            <person name="Berlin A."/>
            <person name="Borenstein D."/>
            <person name="Chen Z."/>
            <person name="Engels R."/>
            <person name="Freedman E."/>
            <person name="Gellesch M."/>
            <person name="Goldberg J."/>
            <person name="Griggs A."/>
            <person name="Gujja S."/>
            <person name="Heiman D."/>
            <person name="Hepburn T."/>
            <person name="Howarth C."/>
            <person name="Jen D."/>
            <person name="Larson L."/>
            <person name="Lewis B."/>
            <person name="Mehta T."/>
            <person name="Park D."/>
            <person name="Pearson M."/>
            <person name="Roberts A."/>
            <person name="Saif S."/>
            <person name="Shenoy N."/>
            <person name="Sisk P."/>
            <person name="Stolte C."/>
            <person name="Sykes S."/>
            <person name="Walk T."/>
            <person name="White J."/>
            <person name="Yandava C."/>
            <person name="Burger G."/>
            <person name="Gray M.W."/>
            <person name="Holland P.W.H."/>
            <person name="King N."/>
            <person name="Lang F.B.F."/>
            <person name="Roger A.J."/>
            <person name="Ruiz-Trillo I."/>
            <person name="Lander E."/>
            <person name="Nusbaum C."/>
        </authorList>
    </citation>
    <scope>NUCLEOTIDE SEQUENCE [LARGE SCALE GENOMIC DNA]</scope>
    <source>
        <strain evidence="10">ATCC 38327</strain>
    </source>
</reference>
<keyword evidence="6 8" id="KW-1133">Transmembrane helix</keyword>
<evidence type="ECO:0000256" key="3">
    <source>
        <dbReference type="ARBA" id="ARBA00011276"/>
    </source>
</evidence>
<name>A0A0L0SJF8_ALLM3</name>
<dbReference type="OMA" id="HRGRVMF"/>
<evidence type="ECO:0000313" key="10">
    <source>
        <dbReference type="Proteomes" id="UP000054350"/>
    </source>
</evidence>
<keyword evidence="4 8" id="KW-0812">Transmembrane</keyword>
<evidence type="ECO:0000313" key="9">
    <source>
        <dbReference type="EMBL" id="KNE62569.1"/>
    </source>
</evidence>
<dbReference type="PANTHER" id="PTHR21181">
    <property type="match status" value="1"/>
</dbReference>
<gene>
    <name evidence="9" type="ORF">AMAG_07774</name>
</gene>
<dbReference type="OrthoDB" id="44756at2759"/>
<dbReference type="GO" id="GO:0005794">
    <property type="term" value="C:Golgi apparatus"/>
    <property type="evidence" value="ECO:0007669"/>
    <property type="project" value="TreeGrafter"/>
</dbReference>
<dbReference type="Proteomes" id="UP000054350">
    <property type="component" value="Unassembled WGS sequence"/>
</dbReference>
<organism evidence="9 10">
    <name type="scientific">Allomyces macrogynus (strain ATCC 38327)</name>
    <name type="common">Allomyces javanicus var. macrogynus</name>
    <dbReference type="NCBI Taxonomy" id="578462"/>
    <lineage>
        <taxon>Eukaryota</taxon>
        <taxon>Fungi</taxon>
        <taxon>Fungi incertae sedis</taxon>
        <taxon>Blastocladiomycota</taxon>
        <taxon>Blastocladiomycetes</taxon>
        <taxon>Blastocladiales</taxon>
        <taxon>Blastocladiaceae</taxon>
        <taxon>Allomyces</taxon>
    </lineage>
</organism>
<evidence type="ECO:0008006" key="11">
    <source>
        <dbReference type="Google" id="ProtNLM"/>
    </source>
</evidence>
<dbReference type="GO" id="GO:0022890">
    <property type="term" value="F:inorganic cation transmembrane transporter activity"/>
    <property type="evidence" value="ECO:0007669"/>
    <property type="project" value="TreeGrafter"/>
</dbReference>
<dbReference type="AlphaFoldDB" id="A0A0L0SJF8"/>
<feature type="transmembrane region" description="Helical" evidence="8">
    <location>
        <begin position="12"/>
        <end position="29"/>
    </location>
</feature>
<reference evidence="9 10" key="1">
    <citation type="submission" date="2009-11" db="EMBL/GenBank/DDBJ databases">
        <title>Annotation of Allomyces macrogynus ATCC 38327.</title>
        <authorList>
            <consortium name="The Broad Institute Genome Sequencing Platform"/>
            <person name="Russ C."/>
            <person name="Cuomo C."/>
            <person name="Burger G."/>
            <person name="Gray M.W."/>
            <person name="Holland P.W.H."/>
            <person name="King N."/>
            <person name="Lang F.B.F."/>
            <person name="Roger A.J."/>
            <person name="Ruiz-Trillo I."/>
            <person name="Young S.K."/>
            <person name="Zeng Q."/>
            <person name="Gargeya S."/>
            <person name="Fitzgerald M."/>
            <person name="Haas B."/>
            <person name="Abouelleil A."/>
            <person name="Alvarado L."/>
            <person name="Arachchi H.M."/>
            <person name="Berlin A."/>
            <person name="Chapman S.B."/>
            <person name="Gearin G."/>
            <person name="Goldberg J."/>
            <person name="Griggs A."/>
            <person name="Gujja S."/>
            <person name="Hansen M."/>
            <person name="Heiman D."/>
            <person name="Howarth C."/>
            <person name="Larimer J."/>
            <person name="Lui A."/>
            <person name="MacDonald P.J.P."/>
            <person name="McCowen C."/>
            <person name="Montmayeur A."/>
            <person name="Murphy C."/>
            <person name="Neiman D."/>
            <person name="Pearson M."/>
            <person name="Priest M."/>
            <person name="Roberts A."/>
            <person name="Saif S."/>
            <person name="Shea T."/>
            <person name="Sisk P."/>
            <person name="Stolte C."/>
            <person name="Sykes S."/>
            <person name="Wortman J."/>
            <person name="Nusbaum C."/>
            <person name="Birren B."/>
        </authorList>
    </citation>
    <scope>NUCLEOTIDE SEQUENCE [LARGE SCALE GENOMIC DNA]</scope>
    <source>
        <strain evidence="9 10">ATCC 38327</strain>
    </source>
</reference>
<proteinExistence type="inferred from homology"/>
<evidence type="ECO:0000256" key="1">
    <source>
        <dbReference type="ARBA" id="ARBA00004477"/>
    </source>
</evidence>
<dbReference type="STRING" id="578462.A0A0L0SJF8"/>
<evidence type="ECO:0000256" key="4">
    <source>
        <dbReference type="ARBA" id="ARBA00022692"/>
    </source>
</evidence>
<dbReference type="Pfam" id="PF10270">
    <property type="entry name" value="MMgT"/>
    <property type="match status" value="1"/>
</dbReference>
<comment type="subcellular location">
    <subcellularLocation>
        <location evidence="1">Endoplasmic reticulum membrane</location>
        <topology evidence="1">Multi-pass membrane protein</topology>
    </subcellularLocation>
</comment>
<dbReference type="GO" id="GO:0005886">
    <property type="term" value="C:plasma membrane"/>
    <property type="evidence" value="ECO:0007669"/>
    <property type="project" value="TreeGrafter"/>
</dbReference>
<protein>
    <recommendedName>
        <fullName evidence="11">Membrane magnesium transporter</fullName>
    </recommendedName>
</protein>
<keyword evidence="10" id="KW-1185">Reference proteome</keyword>
<evidence type="ECO:0000256" key="2">
    <source>
        <dbReference type="ARBA" id="ARBA00006109"/>
    </source>
</evidence>
<comment type="similarity">
    <text evidence="2">Belongs to the membrane magnesium transporter (TC 1.A.67) family.</text>
</comment>
<evidence type="ECO:0000256" key="7">
    <source>
        <dbReference type="ARBA" id="ARBA00023136"/>
    </source>
</evidence>
<sequence length="121" mass="12845">MSPAPSSSIGRAVLIQGLLVLCHAAYSAFEHVSYLKTIDRVDDGLTLDIILEALLAMVVSTVGILLVADPLQDISLGNELKQKTRHAFESRPSFRSFGHRGPHFAALLNAASASCAGATRS</sequence>
<accession>A0A0L0SJF8</accession>
<dbReference type="EMBL" id="GG745340">
    <property type="protein sequence ID" value="KNE62569.1"/>
    <property type="molecule type" value="Genomic_DNA"/>
</dbReference>